<feature type="compositionally biased region" description="Basic and acidic residues" evidence="1">
    <location>
        <begin position="457"/>
        <end position="466"/>
    </location>
</feature>
<dbReference type="AlphaFoldDB" id="A0A0C3ERQ8"/>
<feature type="compositionally biased region" description="Polar residues" evidence="1">
    <location>
        <begin position="256"/>
        <end position="268"/>
    </location>
</feature>
<dbReference type="Proteomes" id="UP000053989">
    <property type="component" value="Unassembled WGS sequence"/>
</dbReference>
<feature type="region of interest" description="Disordered" evidence="1">
    <location>
        <begin position="140"/>
        <end position="182"/>
    </location>
</feature>
<feature type="compositionally biased region" description="Polar residues" evidence="1">
    <location>
        <begin position="34"/>
        <end position="44"/>
    </location>
</feature>
<feature type="compositionally biased region" description="Low complexity" evidence="1">
    <location>
        <begin position="557"/>
        <end position="572"/>
    </location>
</feature>
<dbReference type="HOGENOM" id="CLU_336202_0_0_1"/>
<feature type="compositionally biased region" description="Pro residues" evidence="1">
    <location>
        <begin position="296"/>
        <end position="305"/>
    </location>
</feature>
<feature type="compositionally biased region" description="Polar residues" evidence="1">
    <location>
        <begin position="608"/>
        <end position="622"/>
    </location>
</feature>
<gene>
    <name evidence="2" type="ORF">SCLCIDRAFT_170269</name>
</gene>
<feature type="region of interest" description="Disordered" evidence="1">
    <location>
        <begin position="212"/>
        <end position="326"/>
    </location>
</feature>
<feature type="region of interest" description="Disordered" evidence="1">
    <location>
        <begin position="1"/>
        <end position="90"/>
    </location>
</feature>
<evidence type="ECO:0000256" key="1">
    <source>
        <dbReference type="SAM" id="MobiDB-lite"/>
    </source>
</evidence>
<reference evidence="2 3" key="1">
    <citation type="submission" date="2014-04" db="EMBL/GenBank/DDBJ databases">
        <authorList>
            <consortium name="DOE Joint Genome Institute"/>
            <person name="Kuo A."/>
            <person name="Kohler A."/>
            <person name="Nagy L.G."/>
            <person name="Floudas D."/>
            <person name="Copeland A."/>
            <person name="Barry K.W."/>
            <person name="Cichocki N."/>
            <person name="Veneault-Fourrey C."/>
            <person name="LaButti K."/>
            <person name="Lindquist E.A."/>
            <person name="Lipzen A."/>
            <person name="Lundell T."/>
            <person name="Morin E."/>
            <person name="Murat C."/>
            <person name="Sun H."/>
            <person name="Tunlid A."/>
            <person name="Henrissat B."/>
            <person name="Grigoriev I.V."/>
            <person name="Hibbett D.S."/>
            <person name="Martin F."/>
            <person name="Nordberg H.P."/>
            <person name="Cantor M.N."/>
            <person name="Hua S.X."/>
        </authorList>
    </citation>
    <scope>NUCLEOTIDE SEQUENCE [LARGE SCALE GENOMIC DNA]</scope>
    <source>
        <strain evidence="2 3">Foug A</strain>
    </source>
</reference>
<reference evidence="3" key="2">
    <citation type="submission" date="2015-01" db="EMBL/GenBank/DDBJ databases">
        <title>Evolutionary Origins and Diversification of the Mycorrhizal Mutualists.</title>
        <authorList>
            <consortium name="DOE Joint Genome Institute"/>
            <consortium name="Mycorrhizal Genomics Consortium"/>
            <person name="Kohler A."/>
            <person name="Kuo A."/>
            <person name="Nagy L.G."/>
            <person name="Floudas D."/>
            <person name="Copeland A."/>
            <person name="Barry K.W."/>
            <person name="Cichocki N."/>
            <person name="Veneault-Fourrey C."/>
            <person name="LaButti K."/>
            <person name="Lindquist E.A."/>
            <person name="Lipzen A."/>
            <person name="Lundell T."/>
            <person name="Morin E."/>
            <person name="Murat C."/>
            <person name="Riley R."/>
            <person name="Ohm R."/>
            <person name="Sun H."/>
            <person name="Tunlid A."/>
            <person name="Henrissat B."/>
            <person name="Grigoriev I.V."/>
            <person name="Hibbett D.S."/>
            <person name="Martin F."/>
        </authorList>
    </citation>
    <scope>NUCLEOTIDE SEQUENCE [LARGE SCALE GENOMIC DNA]</scope>
    <source>
        <strain evidence="3">Foug A</strain>
    </source>
</reference>
<sequence>MRLFSFSRANFGSNQKPSTNPRYRNSEKFEDDWFTSSTGASQPPSGVIGSKEDRNAMQNTPPLNQLPSPLEHTLDGHTGQGTTDSRPAPAPHILALSSFAEDSASVFPKMDGGIGETPIPPIRALVSQKRSGRSSFFAFSSNRKSRHGTPIIHMPQSQQSTRLKAHLADPSDIPSPLRTDNEDYYYCQYSPSQASSPAIPRLDTSSLFPVRKRRSMRSQSHHVTLDSDSQQSSPINQSSPSHSHPHVYPSSIFARAQSSAVPQDTRPAQGSSSQDGQEGSRGEKSGIDEPDILLFPIPPPQPPATPRRNSPTVGIRPPQPRGLLRSSFSVPNLTSAARVADGQTSATKTLASGKRRDVLLTAGNWCDTLIFPRPRLKVQNGPISSRRPVISPPSTPIPGDDPAVTAFPRRPATASATLIADSVTPNTQSPAALAEAAMLNSAVDTVPEEQQPAPVADRTDRPDDRPLLPSPPPSVEQVLKESEDLERLRERWRAQATKSLGNKHTRSFSRARSKSLSEKQVFNGDKPDTAKSESNFEYLAARALLGSQNVKPRVQTKKSSNSVSHSHSKSYSQANHSTPTLFHSSQSHSRSHAHSHSLSTSNSSKSSRNPFQHQMHSRSESWGTTAIKKAGALCGSHQDESQDAHALPIQVPDEEVDGDGAERERLPLSGESIGIAISSPSPYEHVSPGHDFSMPSHPFALGSPPCLQCQSSPDTQDATHHHIRTLSDYAGKHPSVLDPSLPPATATSEVSMRHRLPPRPGPHLTVPSISHPYGAASPSATPRIGEQGQLPQRLRAQTISPRISTLADCALGPHTSVSSTEFERYGVGKALVYSVLPRQADAMSRNTT</sequence>
<dbReference type="STRING" id="1036808.A0A0C3ERQ8"/>
<dbReference type="OrthoDB" id="3228777at2759"/>
<feature type="compositionally biased region" description="Polar residues" evidence="1">
    <location>
        <begin position="56"/>
        <end position="67"/>
    </location>
</feature>
<feature type="region of interest" description="Disordered" evidence="1">
    <location>
        <begin position="634"/>
        <end position="660"/>
    </location>
</feature>
<organism evidence="2 3">
    <name type="scientific">Scleroderma citrinum Foug A</name>
    <dbReference type="NCBI Taxonomy" id="1036808"/>
    <lineage>
        <taxon>Eukaryota</taxon>
        <taxon>Fungi</taxon>
        <taxon>Dikarya</taxon>
        <taxon>Basidiomycota</taxon>
        <taxon>Agaricomycotina</taxon>
        <taxon>Agaricomycetes</taxon>
        <taxon>Agaricomycetidae</taxon>
        <taxon>Boletales</taxon>
        <taxon>Sclerodermatineae</taxon>
        <taxon>Sclerodermataceae</taxon>
        <taxon>Scleroderma</taxon>
    </lineage>
</organism>
<protein>
    <submittedName>
        <fullName evidence="2">Uncharacterized protein</fullName>
    </submittedName>
</protein>
<proteinExistence type="predicted"/>
<accession>A0A0C3ERQ8</accession>
<feature type="compositionally biased region" description="Low complexity" evidence="1">
    <location>
        <begin position="596"/>
        <end position="607"/>
    </location>
</feature>
<name>A0A0C3ERQ8_9AGAM</name>
<feature type="compositionally biased region" description="Polar residues" evidence="1">
    <location>
        <begin position="573"/>
        <end position="582"/>
    </location>
</feature>
<evidence type="ECO:0000313" key="2">
    <source>
        <dbReference type="EMBL" id="KIM70804.1"/>
    </source>
</evidence>
<feature type="region of interest" description="Disordered" evidence="1">
    <location>
        <begin position="443"/>
        <end position="479"/>
    </location>
</feature>
<feature type="compositionally biased region" description="Basic residues" evidence="1">
    <location>
        <begin position="501"/>
        <end position="513"/>
    </location>
</feature>
<feature type="compositionally biased region" description="Low complexity" evidence="1">
    <location>
        <begin position="227"/>
        <end position="251"/>
    </location>
</feature>
<dbReference type="InParanoid" id="A0A0C3ERQ8"/>
<keyword evidence="3" id="KW-1185">Reference proteome</keyword>
<feature type="compositionally biased region" description="Basic and acidic residues" evidence="1">
    <location>
        <begin position="278"/>
        <end position="287"/>
    </location>
</feature>
<feature type="compositionally biased region" description="Polar residues" evidence="1">
    <location>
        <begin position="7"/>
        <end position="23"/>
    </location>
</feature>
<dbReference type="EMBL" id="KN822004">
    <property type="protein sequence ID" value="KIM70804.1"/>
    <property type="molecule type" value="Genomic_DNA"/>
</dbReference>
<evidence type="ECO:0000313" key="3">
    <source>
        <dbReference type="Proteomes" id="UP000053989"/>
    </source>
</evidence>
<feature type="region of interest" description="Disordered" evidence="1">
    <location>
        <begin position="495"/>
        <end position="533"/>
    </location>
</feature>
<feature type="region of interest" description="Disordered" evidence="1">
    <location>
        <begin position="549"/>
        <end position="622"/>
    </location>
</feature>